<dbReference type="PANTHER" id="PTHR47074">
    <property type="entry name" value="BNAC02G40300D PROTEIN"/>
    <property type="match status" value="1"/>
</dbReference>
<accession>A0AAE1XRY7</accession>
<proteinExistence type="predicted"/>
<keyword evidence="2" id="KW-1185">Reference proteome</keyword>
<comment type="caution">
    <text evidence="1">The sequence shown here is derived from an EMBL/GenBank/DDBJ whole genome shotgun (WGS) entry which is preliminary data.</text>
</comment>
<dbReference type="PANTHER" id="PTHR47074:SF61">
    <property type="entry name" value="RNASE H TYPE-1 DOMAIN-CONTAINING PROTEIN"/>
    <property type="match status" value="1"/>
</dbReference>
<protein>
    <recommendedName>
        <fullName evidence="3">RNase H type-1 domain-containing protein</fullName>
    </recommendedName>
</protein>
<evidence type="ECO:0008006" key="3">
    <source>
        <dbReference type="Google" id="ProtNLM"/>
    </source>
</evidence>
<sequence>MMEAGNLIASSKRYLLAYIEAYGQKPSSRTSREHEVWTPPPLGMLKINFDWAVHKRNNGVGVGAIARDERGNCIGWSSNFCPGILEPEIAEALASRAELAGTLGAKEAIL</sequence>
<reference evidence="1" key="2">
    <citation type="journal article" date="2024" name="Plant">
        <title>Genomic evolution and insights into agronomic trait innovations of Sesamum species.</title>
        <authorList>
            <person name="Miao H."/>
            <person name="Wang L."/>
            <person name="Qu L."/>
            <person name="Liu H."/>
            <person name="Sun Y."/>
            <person name="Le M."/>
            <person name="Wang Q."/>
            <person name="Wei S."/>
            <person name="Zheng Y."/>
            <person name="Lin W."/>
            <person name="Duan Y."/>
            <person name="Cao H."/>
            <person name="Xiong S."/>
            <person name="Wang X."/>
            <person name="Wei L."/>
            <person name="Li C."/>
            <person name="Ma Q."/>
            <person name="Ju M."/>
            <person name="Zhao R."/>
            <person name="Li G."/>
            <person name="Mu C."/>
            <person name="Tian Q."/>
            <person name="Mei H."/>
            <person name="Zhang T."/>
            <person name="Gao T."/>
            <person name="Zhang H."/>
        </authorList>
    </citation>
    <scope>NUCLEOTIDE SEQUENCE</scope>
    <source>
        <strain evidence="1">3651</strain>
    </source>
</reference>
<dbReference type="AlphaFoldDB" id="A0AAE1XRY7"/>
<evidence type="ECO:0000313" key="1">
    <source>
        <dbReference type="EMBL" id="KAK4416985.1"/>
    </source>
</evidence>
<organism evidence="1 2">
    <name type="scientific">Sesamum alatum</name>
    <dbReference type="NCBI Taxonomy" id="300844"/>
    <lineage>
        <taxon>Eukaryota</taxon>
        <taxon>Viridiplantae</taxon>
        <taxon>Streptophyta</taxon>
        <taxon>Embryophyta</taxon>
        <taxon>Tracheophyta</taxon>
        <taxon>Spermatophyta</taxon>
        <taxon>Magnoliopsida</taxon>
        <taxon>eudicotyledons</taxon>
        <taxon>Gunneridae</taxon>
        <taxon>Pentapetalae</taxon>
        <taxon>asterids</taxon>
        <taxon>lamiids</taxon>
        <taxon>Lamiales</taxon>
        <taxon>Pedaliaceae</taxon>
        <taxon>Sesamum</taxon>
    </lineage>
</organism>
<gene>
    <name evidence="1" type="ORF">Salat_2524000</name>
</gene>
<name>A0AAE1XRY7_9LAMI</name>
<evidence type="ECO:0000313" key="2">
    <source>
        <dbReference type="Proteomes" id="UP001293254"/>
    </source>
</evidence>
<dbReference type="InterPro" id="IPR052929">
    <property type="entry name" value="RNase_H-like_EbsB-rel"/>
</dbReference>
<reference evidence="1" key="1">
    <citation type="submission" date="2020-06" db="EMBL/GenBank/DDBJ databases">
        <authorList>
            <person name="Li T."/>
            <person name="Hu X."/>
            <person name="Zhang T."/>
            <person name="Song X."/>
            <person name="Zhang H."/>
            <person name="Dai N."/>
            <person name="Sheng W."/>
            <person name="Hou X."/>
            <person name="Wei L."/>
        </authorList>
    </citation>
    <scope>NUCLEOTIDE SEQUENCE</scope>
    <source>
        <strain evidence="1">3651</strain>
        <tissue evidence="1">Leaf</tissue>
    </source>
</reference>
<dbReference type="EMBL" id="JACGWO010000010">
    <property type="protein sequence ID" value="KAK4416985.1"/>
    <property type="molecule type" value="Genomic_DNA"/>
</dbReference>
<dbReference type="Proteomes" id="UP001293254">
    <property type="component" value="Unassembled WGS sequence"/>
</dbReference>